<sequence length="141" mass="16543">MFKIININRIAIVIYISKIEANKLNYYKKAEELFKCIEPIDKVIFYDLSNKDKTEETRNYIRTLNEIVSINKDKTYVVVIPSTVEVTQDILEVQEISAYLSRVADMENMECWFIKNRLDNELEFLKVYSPLIDGGDACEEN</sequence>
<accession>A0A1M7IXJ6</accession>
<proteinExistence type="predicted"/>
<reference evidence="1 2" key="1">
    <citation type="submission" date="2016-11" db="EMBL/GenBank/DDBJ databases">
        <authorList>
            <person name="Jaros S."/>
            <person name="Januszkiewicz K."/>
            <person name="Wedrychowicz H."/>
        </authorList>
    </citation>
    <scope>NUCLEOTIDE SEQUENCE [LARGE SCALE GENOMIC DNA]</scope>
    <source>
        <strain evidence="1 2">DSM 15930</strain>
    </source>
</reference>
<protein>
    <submittedName>
        <fullName evidence="1">Uncharacterized protein</fullName>
    </submittedName>
</protein>
<name>A0A1M7IXJ6_9FIRM</name>
<dbReference type="AlphaFoldDB" id="A0A1M7IXJ6"/>
<dbReference type="Proteomes" id="UP000184038">
    <property type="component" value="Unassembled WGS sequence"/>
</dbReference>
<evidence type="ECO:0000313" key="2">
    <source>
        <dbReference type="Proteomes" id="UP000184038"/>
    </source>
</evidence>
<gene>
    <name evidence="1" type="ORF">SAMN02746066_02016</name>
</gene>
<keyword evidence="2" id="KW-1185">Reference proteome</keyword>
<dbReference type="STRING" id="1120996.SAMN02746066_02016"/>
<dbReference type="RefSeq" id="WP_073287002.1">
    <property type="nucleotide sequence ID" value="NZ_FRCP01000010.1"/>
</dbReference>
<dbReference type="EMBL" id="FRCP01000010">
    <property type="protein sequence ID" value="SHM45486.1"/>
    <property type="molecule type" value="Genomic_DNA"/>
</dbReference>
<organism evidence="1 2">
    <name type="scientific">Anaerosporobacter mobilis DSM 15930</name>
    <dbReference type="NCBI Taxonomy" id="1120996"/>
    <lineage>
        <taxon>Bacteria</taxon>
        <taxon>Bacillati</taxon>
        <taxon>Bacillota</taxon>
        <taxon>Clostridia</taxon>
        <taxon>Lachnospirales</taxon>
        <taxon>Lachnospiraceae</taxon>
        <taxon>Anaerosporobacter</taxon>
    </lineage>
</organism>
<evidence type="ECO:0000313" key="1">
    <source>
        <dbReference type="EMBL" id="SHM45486.1"/>
    </source>
</evidence>